<dbReference type="Proteomes" id="UP000199233">
    <property type="component" value="Unassembled WGS sequence"/>
</dbReference>
<dbReference type="EMBL" id="FOFS01000017">
    <property type="protein sequence ID" value="SER15783.1"/>
    <property type="molecule type" value="Genomic_DNA"/>
</dbReference>
<evidence type="ECO:0000256" key="1">
    <source>
        <dbReference type="SAM" id="SignalP"/>
    </source>
</evidence>
<dbReference type="Gene3D" id="2.60.40.1250">
    <property type="entry name" value="Thiol:disulfide interchange protein DsbD, N-terminal domain"/>
    <property type="match status" value="1"/>
</dbReference>
<dbReference type="GO" id="GO:0045454">
    <property type="term" value="P:cell redox homeostasis"/>
    <property type="evidence" value="ECO:0007669"/>
    <property type="project" value="TreeGrafter"/>
</dbReference>
<feature type="chain" id="PRO_5011749508" evidence="1">
    <location>
        <begin position="21"/>
        <end position="149"/>
    </location>
</feature>
<dbReference type="SUPFAM" id="SSF74863">
    <property type="entry name" value="Thiol:disulfide interchange protein DsbD, N-terminal domain (DsbD-alpha)"/>
    <property type="match status" value="1"/>
</dbReference>
<dbReference type="RefSeq" id="WP_093289365.1">
    <property type="nucleotide sequence ID" value="NZ_FOFS01000017.1"/>
</dbReference>
<feature type="domain" description="Thiol:disulfide interchange protein DsbD N-terminal" evidence="2">
    <location>
        <begin position="32"/>
        <end position="147"/>
    </location>
</feature>
<feature type="signal peptide" evidence="1">
    <location>
        <begin position="1"/>
        <end position="20"/>
    </location>
</feature>
<keyword evidence="4" id="KW-1185">Reference proteome</keyword>
<dbReference type="Pfam" id="PF11412">
    <property type="entry name" value="DsbD_N"/>
    <property type="match status" value="1"/>
</dbReference>
<dbReference type="InterPro" id="IPR036929">
    <property type="entry name" value="DsbDN_sf"/>
</dbReference>
<evidence type="ECO:0000259" key="2">
    <source>
        <dbReference type="Pfam" id="PF11412"/>
    </source>
</evidence>
<organism evidence="3 4">
    <name type="scientific">Solimonas aquatica</name>
    <dbReference type="NCBI Taxonomy" id="489703"/>
    <lineage>
        <taxon>Bacteria</taxon>
        <taxon>Pseudomonadati</taxon>
        <taxon>Pseudomonadota</taxon>
        <taxon>Gammaproteobacteria</taxon>
        <taxon>Nevskiales</taxon>
        <taxon>Nevskiaceae</taxon>
        <taxon>Solimonas</taxon>
    </lineage>
</organism>
<accession>A0A1H9LY83</accession>
<evidence type="ECO:0000313" key="4">
    <source>
        <dbReference type="Proteomes" id="UP000199233"/>
    </source>
</evidence>
<name>A0A1H9LY83_9GAMM</name>
<dbReference type="InterPro" id="IPR028250">
    <property type="entry name" value="DsbDN"/>
</dbReference>
<proteinExistence type="predicted"/>
<dbReference type="AlphaFoldDB" id="A0A1H9LY83"/>
<dbReference type="PANTHER" id="PTHR32234">
    <property type="entry name" value="THIOL:DISULFIDE INTERCHANGE PROTEIN DSBD"/>
    <property type="match status" value="1"/>
</dbReference>
<protein>
    <submittedName>
        <fullName evidence="3">Disulphide bond corrector protein DsbC</fullName>
    </submittedName>
</protein>
<evidence type="ECO:0000313" key="3">
    <source>
        <dbReference type="EMBL" id="SER15783.1"/>
    </source>
</evidence>
<dbReference type="OrthoDB" id="9811036at2"/>
<gene>
    <name evidence="3" type="ORF">SAMN04488038_11787</name>
</gene>
<keyword evidence="1" id="KW-0732">Signal</keyword>
<reference evidence="3 4" key="1">
    <citation type="submission" date="2016-10" db="EMBL/GenBank/DDBJ databases">
        <authorList>
            <person name="de Groot N.N."/>
        </authorList>
    </citation>
    <scope>NUCLEOTIDE SEQUENCE [LARGE SCALE GENOMIC DNA]</scope>
    <source>
        <strain evidence="3 4">DSM 25927</strain>
    </source>
</reference>
<dbReference type="PANTHER" id="PTHR32234:SF0">
    <property type="entry name" value="THIOL:DISULFIDE INTERCHANGE PROTEIN DSBD"/>
    <property type="match status" value="1"/>
</dbReference>
<dbReference type="GO" id="GO:0015035">
    <property type="term" value="F:protein-disulfide reductase activity"/>
    <property type="evidence" value="ECO:0007669"/>
    <property type="project" value="TreeGrafter"/>
</dbReference>
<dbReference type="STRING" id="489703.SAMN04488038_11787"/>
<sequence length="149" mass="16204">MNRLLALLSLSLLGAAPALATGAASLWSAQAPQLLSVEQAFALLPAERGKNGVQLSWNIAPGTYLYRERIRVELLEPQGLKTGALQMPDGIAHRDEHFGDVHIFRGLLQATLPLHGLRHNALRLRIHYQGCADAGICYPPQSVEQTVLP</sequence>